<organism evidence="1">
    <name type="scientific">marine sediment metagenome</name>
    <dbReference type="NCBI Taxonomy" id="412755"/>
    <lineage>
        <taxon>unclassified sequences</taxon>
        <taxon>metagenomes</taxon>
        <taxon>ecological metagenomes</taxon>
    </lineage>
</organism>
<evidence type="ECO:0008006" key="2">
    <source>
        <dbReference type="Google" id="ProtNLM"/>
    </source>
</evidence>
<dbReference type="InterPro" id="IPR011051">
    <property type="entry name" value="RmlC_Cupin_sf"/>
</dbReference>
<proteinExistence type="predicted"/>
<dbReference type="Gene3D" id="2.60.120.10">
    <property type="entry name" value="Jelly Rolls"/>
    <property type="match status" value="1"/>
</dbReference>
<sequence length="181" mass="20649">MIITETKLKGCFILQPKIFKDSRGSFFEVFKKKELEQNLGYKIDFVQENKSISKKGVLRGLHFQIGESAQAKLVSVQKGEILDVIVDIRPDSITYGHHIKISLSCKNYTSVFIPKGMAHGFLSLSKEVIFTYLCDNYYDQKMESGILYNDSNLAINWNFPEAQLVVSEKDKLLPSFKALIK</sequence>
<reference evidence="1" key="1">
    <citation type="journal article" date="2015" name="Nature">
        <title>Complex archaea that bridge the gap between prokaryotes and eukaryotes.</title>
        <authorList>
            <person name="Spang A."/>
            <person name="Saw J.H."/>
            <person name="Jorgensen S.L."/>
            <person name="Zaremba-Niedzwiedzka K."/>
            <person name="Martijn J."/>
            <person name="Lind A.E."/>
            <person name="van Eijk R."/>
            <person name="Schleper C."/>
            <person name="Guy L."/>
            <person name="Ettema T.J."/>
        </authorList>
    </citation>
    <scope>NUCLEOTIDE SEQUENCE</scope>
</reference>
<dbReference type="PANTHER" id="PTHR21047">
    <property type="entry name" value="DTDP-6-DEOXY-D-GLUCOSE-3,5 EPIMERASE"/>
    <property type="match status" value="1"/>
</dbReference>
<dbReference type="Pfam" id="PF00908">
    <property type="entry name" value="dTDP_sugar_isom"/>
    <property type="match status" value="1"/>
</dbReference>
<dbReference type="InterPro" id="IPR014710">
    <property type="entry name" value="RmlC-like_jellyroll"/>
</dbReference>
<dbReference type="AlphaFoldDB" id="A0A0F9YKC1"/>
<dbReference type="GO" id="GO:0000271">
    <property type="term" value="P:polysaccharide biosynthetic process"/>
    <property type="evidence" value="ECO:0007669"/>
    <property type="project" value="TreeGrafter"/>
</dbReference>
<gene>
    <name evidence="1" type="ORF">LCGC14_0078590</name>
</gene>
<dbReference type="InterPro" id="IPR000888">
    <property type="entry name" value="RmlC-like"/>
</dbReference>
<evidence type="ECO:0000313" key="1">
    <source>
        <dbReference type="EMBL" id="KKO05039.1"/>
    </source>
</evidence>
<dbReference type="GO" id="GO:0008830">
    <property type="term" value="F:dTDP-4-dehydrorhamnose 3,5-epimerase activity"/>
    <property type="evidence" value="ECO:0007669"/>
    <property type="project" value="InterPro"/>
</dbReference>
<protein>
    <recommendedName>
        <fullName evidence="2">dTDP-4-dehydrorhamnose 3,5-epimerase</fullName>
    </recommendedName>
</protein>
<comment type="caution">
    <text evidence="1">The sequence shown here is derived from an EMBL/GenBank/DDBJ whole genome shotgun (WGS) entry which is preliminary data.</text>
</comment>
<dbReference type="EMBL" id="LAZR01000020">
    <property type="protein sequence ID" value="KKO05039.1"/>
    <property type="molecule type" value="Genomic_DNA"/>
</dbReference>
<dbReference type="PANTHER" id="PTHR21047:SF2">
    <property type="entry name" value="THYMIDINE DIPHOSPHO-4-KETO-RHAMNOSE 3,5-EPIMERASE"/>
    <property type="match status" value="1"/>
</dbReference>
<dbReference type="GO" id="GO:0005829">
    <property type="term" value="C:cytosol"/>
    <property type="evidence" value="ECO:0007669"/>
    <property type="project" value="TreeGrafter"/>
</dbReference>
<accession>A0A0F9YKC1</accession>
<name>A0A0F9YKC1_9ZZZZ</name>
<dbReference type="SUPFAM" id="SSF51182">
    <property type="entry name" value="RmlC-like cupins"/>
    <property type="match status" value="1"/>
</dbReference>
<dbReference type="CDD" id="cd00438">
    <property type="entry name" value="cupin_RmlC"/>
    <property type="match status" value="1"/>
</dbReference>
<dbReference type="NCBIfam" id="TIGR01221">
    <property type="entry name" value="rmlC"/>
    <property type="match status" value="1"/>
</dbReference>